<protein>
    <recommendedName>
        <fullName evidence="3">Short subunit dehydrogenase</fullName>
    </recommendedName>
</protein>
<dbReference type="Proteomes" id="UP000322499">
    <property type="component" value="Unassembled WGS sequence"/>
</dbReference>
<name>A0A5S5D516_9ACTN</name>
<gene>
    <name evidence="1" type="ORF">BD833_101232</name>
</gene>
<reference evidence="1 2" key="1">
    <citation type="submission" date="2019-07" db="EMBL/GenBank/DDBJ databases">
        <title>Genomic Encyclopedia of Archaeal and Bacterial Type Strains, Phase II (KMG-II): from individual species to whole genera.</title>
        <authorList>
            <person name="Goeker M."/>
        </authorList>
    </citation>
    <scope>NUCLEOTIDE SEQUENCE [LARGE SCALE GENOMIC DNA]</scope>
    <source>
        <strain evidence="1 2">DSM 46842</strain>
    </source>
</reference>
<organism evidence="1 2">
    <name type="scientific">Blastococcus xanthinilyticus</name>
    <dbReference type="NCBI Taxonomy" id="1564164"/>
    <lineage>
        <taxon>Bacteria</taxon>
        <taxon>Bacillati</taxon>
        <taxon>Actinomycetota</taxon>
        <taxon>Actinomycetes</taxon>
        <taxon>Geodermatophilales</taxon>
        <taxon>Geodermatophilaceae</taxon>
        <taxon>Blastococcus</taxon>
    </lineage>
</organism>
<sequence>MHLVGDLSLQGVQWAARRWNGGQAYCDSQLHDVLLGFAVALRWPDVVVNAVNPGWVPTRIGGPGGPDGMELARVTQSWLAGSDDAEARRSGRCRYHQQPADLHPSAHHRALQDHLLDRLRDLSGASSP</sequence>
<keyword evidence="2" id="KW-1185">Reference proteome</keyword>
<evidence type="ECO:0000313" key="2">
    <source>
        <dbReference type="Proteomes" id="UP000322499"/>
    </source>
</evidence>
<accession>A0A5S5D516</accession>
<evidence type="ECO:0000313" key="1">
    <source>
        <dbReference type="EMBL" id="TYP90514.1"/>
    </source>
</evidence>
<dbReference type="Gene3D" id="3.40.50.720">
    <property type="entry name" value="NAD(P)-binding Rossmann-like Domain"/>
    <property type="match status" value="1"/>
</dbReference>
<evidence type="ECO:0008006" key="3">
    <source>
        <dbReference type="Google" id="ProtNLM"/>
    </source>
</evidence>
<proteinExistence type="predicted"/>
<dbReference type="SUPFAM" id="SSF51735">
    <property type="entry name" value="NAD(P)-binding Rossmann-fold domains"/>
    <property type="match status" value="1"/>
</dbReference>
<dbReference type="AlphaFoldDB" id="A0A5S5D516"/>
<comment type="caution">
    <text evidence="1">The sequence shown here is derived from an EMBL/GenBank/DDBJ whole genome shotgun (WGS) entry which is preliminary data.</text>
</comment>
<dbReference type="InterPro" id="IPR036291">
    <property type="entry name" value="NAD(P)-bd_dom_sf"/>
</dbReference>
<dbReference type="EMBL" id="VNHW01000001">
    <property type="protein sequence ID" value="TYP90514.1"/>
    <property type="molecule type" value="Genomic_DNA"/>
</dbReference>